<evidence type="ECO:0000256" key="1">
    <source>
        <dbReference type="ARBA" id="ARBA00001946"/>
    </source>
</evidence>
<dbReference type="AlphaFoldDB" id="A0A1J5S264"/>
<sequence>MSLNRVPSGKDLPNDFNVIIEIPMHGEPVKYEVDKESGAIFVDRFMNTAMHYPCNYGYIPHTLSDDGDPVDVLVITPVPLNSGVVVRCRPLCVLKMEDESGFDAKVLAVPVDKLSTLYRGLKSHTELPEIVLKQIEHFFAHYKDLEPNKWVKIGGWGDVEEARKEIMAGVANYEKSSDKPQF</sequence>
<evidence type="ECO:0000256" key="2">
    <source>
        <dbReference type="ARBA" id="ARBA00012146"/>
    </source>
</evidence>
<keyword evidence="6" id="KW-0460">Magnesium</keyword>
<dbReference type="HAMAP" id="MF_00209">
    <property type="entry name" value="Inorganic_PPase"/>
    <property type="match status" value="1"/>
</dbReference>
<keyword evidence="3" id="KW-0963">Cytoplasm</keyword>
<accession>A0A1J5S264</accession>
<dbReference type="SUPFAM" id="SSF50324">
    <property type="entry name" value="Inorganic pyrophosphatase"/>
    <property type="match status" value="1"/>
</dbReference>
<evidence type="ECO:0000313" key="7">
    <source>
        <dbReference type="EMBL" id="OIQ94445.1"/>
    </source>
</evidence>
<dbReference type="GO" id="GO:0004427">
    <property type="term" value="F:inorganic diphosphate phosphatase activity"/>
    <property type="evidence" value="ECO:0007669"/>
    <property type="project" value="UniProtKB-EC"/>
</dbReference>
<dbReference type="PANTHER" id="PTHR10286">
    <property type="entry name" value="INORGANIC PYROPHOSPHATASE"/>
    <property type="match status" value="1"/>
</dbReference>
<evidence type="ECO:0000256" key="4">
    <source>
        <dbReference type="ARBA" id="ARBA00022723"/>
    </source>
</evidence>
<dbReference type="Gene3D" id="3.90.80.10">
    <property type="entry name" value="Inorganic pyrophosphatase"/>
    <property type="match status" value="1"/>
</dbReference>
<evidence type="ECO:0000256" key="3">
    <source>
        <dbReference type="ARBA" id="ARBA00022490"/>
    </source>
</evidence>
<dbReference type="CDD" id="cd00412">
    <property type="entry name" value="pyrophosphatase"/>
    <property type="match status" value="1"/>
</dbReference>
<dbReference type="EC" id="3.6.1.1" evidence="2"/>
<dbReference type="FunFam" id="3.90.80.10:FF:000001">
    <property type="entry name" value="Inorganic pyrophosphatase"/>
    <property type="match status" value="1"/>
</dbReference>
<keyword evidence="5 7" id="KW-0378">Hydrolase</keyword>
<reference evidence="7" key="1">
    <citation type="submission" date="2016-10" db="EMBL/GenBank/DDBJ databases">
        <title>Sequence of Gallionella enrichment culture.</title>
        <authorList>
            <person name="Poehlein A."/>
            <person name="Muehling M."/>
            <person name="Daniel R."/>
        </authorList>
    </citation>
    <scope>NUCLEOTIDE SEQUENCE</scope>
</reference>
<dbReference type="InterPro" id="IPR036649">
    <property type="entry name" value="Pyrophosphatase_sf"/>
</dbReference>
<dbReference type="GO" id="GO:0000287">
    <property type="term" value="F:magnesium ion binding"/>
    <property type="evidence" value="ECO:0007669"/>
    <property type="project" value="InterPro"/>
</dbReference>
<dbReference type="GO" id="GO:0006796">
    <property type="term" value="P:phosphate-containing compound metabolic process"/>
    <property type="evidence" value="ECO:0007669"/>
    <property type="project" value="InterPro"/>
</dbReference>
<dbReference type="NCBIfam" id="NF002317">
    <property type="entry name" value="PRK01250.1"/>
    <property type="match status" value="1"/>
</dbReference>
<dbReference type="GO" id="GO:0005737">
    <property type="term" value="C:cytoplasm"/>
    <property type="evidence" value="ECO:0007669"/>
    <property type="project" value="InterPro"/>
</dbReference>
<evidence type="ECO:0000256" key="6">
    <source>
        <dbReference type="ARBA" id="ARBA00022842"/>
    </source>
</evidence>
<gene>
    <name evidence="7" type="primary">ppa_7</name>
    <name evidence="7" type="ORF">GALL_235930</name>
</gene>
<comment type="cofactor">
    <cofactor evidence="1">
        <name>Mg(2+)</name>
        <dbReference type="ChEBI" id="CHEBI:18420"/>
    </cofactor>
</comment>
<proteinExistence type="inferred from homology"/>
<comment type="caution">
    <text evidence="7">The sequence shown here is derived from an EMBL/GenBank/DDBJ whole genome shotgun (WGS) entry which is preliminary data.</text>
</comment>
<evidence type="ECO:0000256" key="5">
    <source>
        <dbReference type="ARBA" id="ARBA00022801"/>
    </source>
</evidence>
<keyword evidence="4" id="KW-0479">Metal-binding</keyword>
<protein>
    <recommendedName>
        <fullName evidence="2">inorganic diphosphatase</fullName>
        <ecNumber evidence="2">3.6.1.1</ecNumber>
    </recommendedName>
</protein>
<dbReference type="EMBL" id="MLJW01000186">
    <property type="protein sequence ID" value="OIQ94445.1"/>
    <property type="molecule type" value="Genomic_DNA"/>
</dbReference>
<name>A0A1J5S264_9ZZZZ</name>
<organism evidence="7">
    <name type="scientific">mine drainage metagenome</name>
    <dbReference type="NCBI Taxonomy" id="410659"/>
    <lineage>
        <taxon>unclassified sequences</taxon>
        <taxon>metagenomes</taxon>
        <taxon>ecological metagenomes</taxon>
    </lineage>
</organism>
<dbReference type="PROSITE" id="PS00387">
    <property type="entry name" value="PPASE"/>
    <property type="match status" value="1"/>
</dbReference>
<dbReference type="InterPro" id="IPR008162">
    <property type="entry name" value="Pyrophosphatase"/>
</dbReference>
<dbReference type="Pfam" id="PF00719">
    <property type="entry name" value="Pyrophosphatase"/>
    <property type="match status" value="1"/>
</dbReference>